<proteinExistence type="predicted"/>
<dbReference type="RefSeq" id="WP_011835248.1">
    <property type="nucleotide sequence ID" value="NZ_JXKC01000019.1"/>
</dbReference>
<name>A0A2A5SPD5_LACLC</name>
<dbReference type="EMBL" id="JXKC01000019">
    <property type="protein sequence ID" value="PCS15747.1"/>
    <property type="molecule type" value="Genomic_DNA"/>
</dbReference>
<sequence length="167" mass="19141">MEQKEILDKFYIHGGNTLRVVLQVLANLSTDGIHQWVEKRHPLKGETGLYKLLSSSDPVSMKFLQQNVDLNQLKSYLDEVGLPFAFKEVPGGTNFYFKIKDEQLAYQALGKIFEHITKNPSDFAKKVVQNPHRMTFEQRLKYVKENKQFKGDLSKIPSVKAPMKGKG</sequence>
<reference evidence="1 2" key="1">
    <citation type="submission" date="2014-12" db="EMBL/GenBank/DDBJ databases">
        <title>Draft genome sequences of 10 type strains of Lactococcus.</title>
        <authorList>
            <person name="Sun Z."/>
            <person name="Zhong Z."/>
            <person name="Liu W."/>
            <person name="Zhang W."/>
            <person name="Zhang H."/>
        </authorList>
    </citation>
    <scope>NUCLEOTIDE SEQUENCE [LARGE SCALE GENOMIC DNA]</scope>
    <source>
        <strain evidence="1 2">DSM 21502</strain>
    </source>
</reference>
<organism evidence="1 2">
    <name type="scientific">Lactococcus cremoris subsp. tructae</name>
    <dbReference type="NCBI Taxonomy" id="542833"/>
    <lineage>
        <taxon>Bacteria</taxon>
        <taxon>Bacillati</taxon>
        <taxon>Bacillota</taxon>
        <taxon>Bacilli</taxon>
        <taxon>Lactobacillales</taxon>
        <taxon>Streptococcaceae</taxon>
        <taxon>Lactococcus</taxon>
    </lineage>
</organism>
<accession>A0A2A5SPD5</accession>
<evidence type="ECO:0000313" key="2">
    <source>
        <dbReference type="Proteomes" id="UP000218711"/>
    </source>
</evidence>
<dbReference type="InterPro" id="IPR024234">
    <property type="entry name" value="DUF3801"/>
</dbReference>
<evidence type="ECO:0008006" key="3">
    <source>
        <dbReference type="Google" id="ProtNLM"/>
    </source>
</evidence>
<evidence type="ECO:0000313" key="1">
    <source>
        <dbReference type="EMBL" id="PCS15747.1"/>
    </source>
</evidence>
<dbReference type="Proteomes" id="UP000218711">
    <property type="component" value="Unassembled WGS sequence"/>
</dbReference>
<dbReference type="Pfam" id="PF12687">
    <property type="entry name" value="DUF3801"/>
    <property type="match status" value="1"/>
</dbReference>
<protein>
    <recommendedName>
        <fullName evidence="3">DUF3801 domain-containing protein</fullName>
    </recommendedName>
</protein>
<comment type="caution">
    <text evidence="1">The sequence shown here is derived from an EMBL/GenBank/DDBJ whole genome shotgun (WGS) entry which is preliminary data.</text>
</comment>
<gene>
    <name evidence="1" type="ORF">RU92_GL001218</name>
</gene>
<dbReference type="AlphaFoldDB" id="A0A2A5SPD5"/>